<dbReference type="AlphaFoldDB" id="A0A066WV74"/>
<dbReference type="HOGENOM" id="CLU_1652055_0_0_1"/>
<keyword evidence="3" id="KW-1185">Reference proteome</keyword>
<comment type="caution">
    <text evidence="2">The sequence shown here is derived from an EMBL/GenBank/DDBJ whole genome shotgun (WGS) entry which is preliminary data.</text>
</comment>
<protein>
    <submittedName>
        <fullName evidence="2">Uncharacterized protein</fullName>
    </submittedName>
</protein>
<dbReference type="Proteomes" id="UP000027238">
    <property type="component" value="Unassembled WGS sequence"/>
</dbReference>
<name>A0A066WV74_COLSU</name>
<sequence length="160" mass="17483">MEEITGAPANVGTFRTTPMAFLADMALIPMSRKLHSRIESIQNTTSDLVLRLFPLLSLTSSSSHFNPTVHQLPFIPRPIVHRLESIPTFTSIVEKASIESQIIVPFFGFRGALKIPQLSSVSPHLHHSPPVPKKRAGQGSQHVQSSHLPLLGEDGLTLAV</sequence>
<dbReference type="EMBL" id="JMSE01001496">
    <property type="protein sequence ID" value="KDN60577.1"/>
    <property type="molecule type" value="Genomic_DNA"/>
</dbReference>
<organism evidence="2 3">
    <name type="scientific">Colletotrichum sublineola</name>
    <name type="common">Sorghum anthracnose fungus</name>
    <dbReference type="NCBI Taxonomy" id="1173701"/>
    <lineage>
        <taxon>Eukaryota</taxon>
        <taxon>Fungi</taxon>
        <taxon>Dikarya</taxon>
        <taxon>Ascomycota</taxon>
        <taxon>Pezizomycotina</taxon>
        <taxon>Sordariomycetes</taxon>
        <taxon>Hypocreomycetidae</taxon>
        <taxon>Glomerellales</taxon>
        <taxon>Glomerellaceae</taxon>
        <taxon>Colletotrichum</taxon>
        <taxon>Colletotrichum graminicola species complex</taxon>
    </lineage>
</organism>
<gene>
    <name evidence="2" type="ORF">CSUB01_02076</name>
</gene>
<feature type="compositionally biased region" description="Basic residues" evidence="1">
    <location>
        <begin position="124"/>
        <end position="136"/>
    </location>
</feature>
<accession>A0A066WV74</accession>
<proteinExistence type="predicted"/>
<evidence type="ECO:0000256" key="1">
    <source>
        <dbReference type="SAM" id="MobiDB-lite"/>
    </source>
</evidence>
<reference evidence="3" key="1">
    <citation type="journal article" date="2014" name="Genome Announc.">
        <title>Draft genome sequence of Colletotrichum sublineola, a destructive pathogen of cultivated sorghum.</title>
        <authorList>
            <person name="Baroncelli R."/>
            <person name="Sanz-Martin J.M."/>
            <person name="Rech G.E."/>
            <person name="Sukno S.A."/>
            <person name="Thon M.R."/>
        </authorList>
    </citation>
    <scope>NUCLEOTIDE SEQUENCE [LARGE SCALE GENOMIC DNA]</scope>
    <source>
        <strain evidence="3">TX430BB</strain>
    </source>
</reference>
<evidence type="ECO:0000313" key="2">
    <source>
        <dbReference type="EMBL" id="KDN60577.1"/>
    </source>
</evidence>
<evidence type="ECO:0000313" key="3">
    <source>
        <dbReference type="Proteomes" id="UP000027238"/>
    </source>
</evidence>
<feature type="region of interest" description="Disordered" evidence="1">
    <location>
        <begin position="121"/>
        <end position="145"/>
    </location>
</feature>